<dbReference type="InterPro" id="IPR006680">
    <property type="entry name" value="Amidohydro-rel"/>
</dbReference>
<keyword evidence="3" id="KW-0378">Hydrolase</keyword>
<dbReference type="PANTHER" id="PTHR21240">
    <property type="entry name" value="2-AMINO-3-CARBOXYLMUCONATE-6-SEMIALDEHYDE DECARBOXYLASE"/>
    <property type="match status" value="1"/>
</dbReference>
<dbReference type="GO" id="GO:0016787">
    <property type="term" value="F:hydrolase activity"/>
    <property type="evidence" value="ECO:0007669"/>
    <property type="project" value="UniProtKB-KW"/>
</dbReference>
<dbReference type="InterPro" id="IPR032465">
    <property type="entry name" value="ACMSD"/>
</dbReference>
<gene>
    <name evidence="3" type="ORF">C12CBH8_00520</name>
</gene>
<proteinExistence type="predicted"/>
<dbReference type="GO" id="GO:0005737">
    <property type="term" value="C:cytoplasm"/>
    <property type="evidence" value="ECO:0007669"/>
    <property type="project" value="TreeGrafter"/>
</dbReference>
<evidence type="ECO:0000256" key="1">
    <source>
        <dbReference type="ARBA" id="ARBA00023239"/>
    </source>
</evidence>
<dbReference type="InterPro" id="IPR032466">
    <property type="entry name" value="Metal_Hydrolase"/>
</dbReference>
<keyword evidence="4" id="KW-1185">Reference proteome</keyword>
<dbReference type="GO" id="GO:0016831">
    <property type="term" value="F:carboxy-lyase activity"/>
    <property type="evidence" value="ECO:0007669"/>
    <property type="project" value="InterPro"/>
</dbReference>
<feature type="domain" description="Amidohydrolase-related" evidence="2">
    <location>
        <begin position="5"/>
        <end position="261"/>
    </location>
</feature>
<evidence type="ECO:0000313" key="3">
    <source>
        <dbReference type="EMBL" id="BCI59413.1"/>
    </source>
</evidence>
<dbReference type="AlphaFoldDB" id="A0A7I8D2F0"/>
<dbReference type="Pfam" id="PF04909">
    <property type="entry name" value="Amidohydro_2"/>
    <property type="match status" value="1"/>
</dbReference>
<evidence type="ECO:0000313" key="4">
    <source>
        <dbReference type="Proteomes" id="UP000593890"/>
    </source>
</evidence>
<dbReference type="KEGG" id="sman:C12CBH8_00520"/>
<dbReference type="SUPFAM" id="SSF51556">
    <property type="entry name" value="Metallo-dependent hydrolases"/>
    <property type="match status" value="1"/>
</dbReference>
<dbReference type="GO" id="GO:0019748">
    <property type="term" value="P:secondary metabolic process"/>
    <property type="evidence" value="ECO:0007669"/>
    <property type="project" value="TreeGrafter"/>
</dbReference>
<dbReference type="Proteomes" id="UP000593890">
    <property type="component" value="Chromosome"/>
</dbReference>
<evidence type="ECO:0000259" key="2">
    <source>
        <dbReference type="Pfam" id="PF04909"/>
    </source>
</evidence>
<accession>A0A7I8D2F0</accession>
<dbReference type="PANTHER" id="PTHR21240:SF28">
    <property type="entry name" value="ISO-OROTATE DECARBOXYLASE (EUROFUNG)"/>
    <property type="match status" value="1"/>
</dbReference>
<dbReference type="Gene3D" id="3.20.20.140">
    <property type="entry name" value="Metal-dependent hydrolases"/>
    <property type="match status" value="1"/>
</dbReference>
<protein>
    <submittedName>
        <fullName evidence="3">Amidohydrolase</fullName>
    </submittedName>
</protein>
<dbReference type="EMBL" id="AP023321">
    <property type="protein sequence ID" value="BCI59413.1"/>
    <property type="molecule type" value="Genomic_DNA"/>
</dbReference>
<keyword evidence="1" id="KW-0456">Lyase</keyword>
<dbReference type="RefSeq" id="WP_090265507.1">
    <property type="nucleotide sequence ID" value="NZ_AP023321.1"/>
</dbReference>
<reference evidence="4" key="1">
    <citation type="submission" date="2020-07" db="EMBL/GenBank/DDBJ databases">
        <title>Complete genome sequencing of Clostridia bacterium strain 12CBH8.</title>
        <authorList>
            <person name="Sakamoto M."/>
            <person name="Murakami T."/>
            <person name="Mori H."/>
        </authorList>
    </citation>
    <scope>NUCLEOTIDE SEQUENCE [LARGE SCALE GENOMIC DNA]</scope>
    <source>
        <strain evidence="4">12CBH8</strain>
    </source>
</reference>
<name>A0A7I8D2F0_9FIRM</name>
<organism evidence="3 4">
    <name type="scientific">Solibaculum mannosilyticum</name>
    <dbReference type="NCBI Taxonomy" id="2780922"/>
    <lineage>
        <taxon>Bacteria</taxon>
        <taxon>Bacillati</taxon>
        <taxon>Bacillota</taxon>
        <taxon>Clostridia</taxon>
        <taxon>Eubacteriales</taxon>
        <taxon>Oscillospiraceae</taxon>
        <taxon>Solibaculum</taxon>
    </lineage>
</organism>
<sequence>MQDIIDFHAHIFPEKIADKATTNIGAFYDIPMHVNGRVTALLEEGEKAGIHRFVVQSVATKPDQVHSINCFIAQQCEQHPELIGLGTLHPLMEDWEEEIKHIQELGLRGVKLHPDFQRFQLDDPMVFPIYAKLEGKLPLLVHTGDPRYDFSHPRRMARVLDKFPALDVVAAHLGGWMQWKESEQWLLPRRVWVDTSSSYAFMEPEEYRRLIRAFGPDRCLFGTDFPMWQHEPSLRHLRGVGLEEEELGKVLSGNAKKVLGLPE</sequence>